<reference evidence="2 3" key="1">
    <citation type="journal article" date="2015" name="BMC Genomics">
        <title>Comparative genomics and metabolic profiling of the genus Lysobacter.</title>
        <authorList>
            <person name="de Bruijn I."/>
            <person name="Cheng X."/>
            <person name="de Jager V."/>
            <person name="Exposito R.G."/>
            <person name="Watrous J."/>
            <person name="Patel N."/>
            <person name="Postma J."/>
            <person name="Dorrestein P.C."/>
            <person name="Kobayashi D."/>
            <person name="Raaijmakers J.M."/>
        </authorList>
    </citation>
    <scope>NUCLEOTIDE SEQUENCE [LARGE SCALE GENOMIC DNA]</scope>
    <source>
        <strain evidence="2 3">76</strain>
    </source>
</reference>
<keyword evidence="3" id="KW-1185">Reference proteome</keyword>
<feature type="region of interest" description="Disordered" evidence="1">
    <location>
        <begin position="1"/>
        <end position="44"/>
    </location>
</feature>
<name>A0A0S2F6W5_LYSAN</name>
<proteinExistence type="predicted"/>
<dbReference type="PATRIC" id="fig|84531.7.peg.4193"/>
<evidence type="ECO:0000313" key="3">
    <source>
        <dbReference type="Proteomes" id="UP000060787"/>
    </source>
</evidence>
<dbReference type="KEGG" id="laq:GLA29479_4291"/>
<protein>
    <submittedName>
        <fullName evidence="2">Uncharacterized protein</fullName>
    </submittedName>
</protein>
<dbReference type="AlphaFoldDB" id="A0A0S2F6W5"/>
<evidence type="ECO:0000313" key="2">
    <source>
        <dbReference type="EMBL" id="ALN79303.1"/>
    </source>
</evidence>
<sequence length="44" mass="4813">MHAGSEAWTRRAGPRDGLGRGGKPRLSRRRWLRSSARAGGIGRV</sequence>
<organism evidence="2 3">
    <name type="scientific">Lysobacter antibioticus</name>
    <dbReference type="NCBI Taxonomy" id="84531"/>
    <lineage>
        <taxon>Bacteria</taxon>
        <taxon>Pseudomonadati</taxon>
        <taxon>Pseudomonadota</taxon>
        <taxon>Gammaproteobacteria</taxon>
        <taxon>Lysobacterales</taxon>
        <taxon>Lysobacteraceae</taxon>
        <taxon>Lysobacter</taxon>
    </lineage>
</organism>
<accession>A0A0S2F6W5</accession>
<gene>
    <name evidence="2" type="ORF">LA76x_1144</name>
</gene>
<dbReference type="EMBL" id="CP011129">
    <property type="protein sequence ID" value="ALN79303.1"/>
    <property type="molecule type" value="Genomic_DNA"/>
</dbReference>
<evidence type="ECO:0000256" key="1">
    <source>
        <dbReference type="SAM" id="MobiDB-lite"/>
    </source>
</evidence>
<dbReference type="Proteomes" id="UP000060787">
    <property type="component" value="Chromosome"/>
</dbReference>
<dbReference type="KEGG" id="lab:LA76x_1144"/>
<feature type="compositionally biased region" description="Basic residues" evidence="1">
    <location>
        <begin position="22"/>
        <end position="32"/>
    </location>
</feature>